<keyword evidence="1" id="KW-0547">Nucleotide-binding</keyword>
<dbReference type="OrthoDB" id="9773478at2"/>
<keyword evidence="1" id="KW-0378">Hydrolase</keyword>
<keyword evidence="1" id="KW-0067">ATP-binding</keyword>
<comment type="caution">
    <text evidence="2">The sequence shown here is derived from an EMBL/GenBank/DDBJ whole genome shotgun (WGS) entry which is preliminary data.</text>
</comment>
<dbReference type="RefSeq" id="WP_104711308.1">
    <property type="nucleotide sequence ID" value="NZ_PTRA01000001.1"/>
</dbReference>
<dbReference type="PANTHER" id="PTHR30292">
    <property type="entry name" value="UNCHARACTERIZED PROTEIN YBGL-RELATED"/>
    <property type="match status" value="1"/>
</dbReference>
<dbReference type="PANTHER" id="PTHR30292:SF0">
    <property type="entry name" value="5-OXOPROLINASE SUBUNIT A"/>
    <property type="match status" value="1"/>
</dbReference>
<evidence type="ECO:0000256" key="1">
    <source>
        <dbReference type="HAMAP-Rule" id="MF_00691"/>
    </source>
</evidence>
<comment type="subunit">
    <text evidence="1">Forms a complex composed of PxpA, PxpB and PxpC.</text>
</comment>
<name>A0A2S7IPK7_9BACT</name>
<dbReference type="EC" id="3.5.2.9" evidence="1"/>
<dbReference type="InterPro" id="IPR011330">
    <property type="entry name" value="Glyco_hydro/deAcase_b/a-brl"/>
</dbReference>
<dbReference type="CDD" id="cd10787">
    <property type="entry name" value="LamB_YcsF_like"/>
    <property type="match status" value="1"/>
</dbReference>
<dbReference type="GO" id="GO:0005975">
    <property type="term" value="P:carbohydrate metabolic process"/>
    <property type="evidence" value="ECO:0007669"/>
    <property type="project" value="InterPro"/>
</dbReference>
<gene>
    <name evidence="1" type="primary">pxpA</name>
    <name evidence="2" type="ORF">C5O19_08480</name>
</gene>
<accession>A0A2S7IPK7</accession>
<sequence>MFIDINCDLGESFGAYTLGNDEALMPFITSANIACGMHAGDPRIMHQTVQTCVRQGVAIGAHPGFADLSGFGRRTMGISPAEAYDLVLYQIGALYGFVKAAGARLHHVKPHGALYNQAAKDPALAEAIARAVKDFDSQLFLYGLAGSALVEEAKRLGVRTCSEIFADRTYQSDGTLTPRTNPNALIHDPAQAVGQVMQFIQEKENWAETVCIHGDGAQAVSFAQALYTHFQEQGIQPQSPV</sequence>
<dbReference type="EMBL" id="PTRA01000001">
    <property type="protein sequence ID" value="PQA59654.1"/>
    <property type="molecule type" value="Genomic_DNA"/>
</dbReference>
<dbReference type="InterPro" id="IPR005501">
    <property type="entry name" value="LamB/YcsF/PxpA-like"/>
</dbReference>
<dbReference type="GO" id="GO:0005524">
    <property type="term" value="F:ATP binding"/>
    <property type="evidence" value="ECO:0007669"/>
    <property type="project" value="UniProtKB-UniRule"/>
</dbReference>
<dbReference type="Proteomes" id="UP000239590">
    <property type="component" value="Unassembled WGS sequence"/>
</dbReference>
<dbReference type="Gene3D" id="3.20.20.370">
    <property type="entry name" value="Glycoside hydrolase/deacetylase"/>
    <property type="match status" value="1"/>
</dbReference>
<protein>
    <recommendedName>
        <fullName evidence="1">5-oxoprolinase subunit A</fullName>
        <shortName evidence="1">5-OPase subunit A</shortName>
        <ecNumber evidence="1">3.5.2.9</ecNumber>
    </recommendedName>
    <alternativeName>
        <fullName evidence="1">5-oxoprolinase (ATP-hydrolyzing) subunit A</fullName>
    </alternativeName>
</protein>
<comment type="function">
    <text evidence="1">Catalyzes the cleavage of 5-oxoproline to form L-glutamate coupled to the hydrolysis of ATP to ADP and inorganic phosphate.</text>
</comment>
<comment type="similarity">
    <text evidence="1">Belongs to the LamB/PxpA family.</text>
</comment>
<keyword evidence="3" id="KW-1185">Reference proteome</keyword>
<dbReference type="HAMAP" id="MF_00691">
    <property type="entry name" value="PxpA"/>
    <property type="match status" value="1"/>
</dbReference>
<dbReference type="NCBIfam" id="NF003814">
    <property type="entry name" value="PRK05406.1-3"/>
    <property type="match status" value="1"/>
</dbReference>
<organism evidence="2 3">
    <name type="scientific">Siphonobacter curvatus</name>
    <dbReference type="NCBI Taxonomy" id="2094562"/>
    <lineage>
        <taxon>Bacteria</taxon>
        <taxon>Pseudomonadati</taxon>
        <taxon>Bacteroidota</taxon>
        <taxon>Cytophagia</taxon>
        <taxon>Cytophagales</taxon>
        <taxon>Cytophagaceae</taxon>
        <taxon>Siphonobacter</taxon>
    </lineage>
</organism>
<dbReference type="SUPFAM" id="SSF88713">
    <property type="entry name" value="Glycoside hydrolase/deacetylase"/>
    <property type="match status" value="1"/>
</dbReference>
<dbReference type="Pfam" id="PF03746">
    <property type="entry name" value="LamB_YcsF"/>
    <property type="match status" value="1"/>
</dbReference>
<evidence type="ECO:0000313" key="2">
    <source>
        <dbReference type="EMBL" id="PQA59654.1"/>
    </source>
</evidence>
<proteinExistence type="inferred from homology"/>
<dbReference type="GO" id="GO:0017168">
    <property type="term" value="F:5-oxoprolinase (ATP-hydrolyzing) activity"/>
    <property type="evidence" value="ECO:0007669"/>
    <property type="project" value="UniProtKB-UniRule"/>
</dbReference>
<reference evidence="3" key="1">
    <citation type="submission" date="2018-02" db="EMBL/GenBank/DDBJ databases">
        <title>Genome sequencing of Solimonas sp. HR-BB.</title>
        <authorList>
            <person name="Lee Y."/>
            <person name="Jeon C.O."/>
        </authorList>
    </citation>
    <scope>NUCLEOTIDE SEQUENCE [LARGE SCALE GENOMIC DNA]</scope>
    <source>
        <strain evidence="3">HR-U</strain>
    </source>
</reference>
<evidence type="ECO:0000313" key="3">
    <source>
        <dbReference type="Proteomes" id="UP000239590"/>
    </source>
</evidence>
<dbReference type="NCBIfam" id="NF003816">
    <property type="entry name" value="PRK05406.1-5"/>
    <property type="match status" value="1"/>
</dbReference>
<comment type="catalytic activity">
    <reaction evidence="1">
        <text>5-oxo-L-proline + ATP + 2 H2O = L-glutamate + ADP + phosphate + H(+)</text>
        <dbReference type="Rhea" id="RHEA:10348"/>
        <dbReference type="ChEBI" id="CHEBI:15377"/>
        <dbReference type="ChEBI" id="CHEBI:15378"/>
        <dbReference type="ChEBI" id="CHEBI:29985"/>
        <dbReference type="ChEBI" id="CHEBI:30616"/>
        <dbReference type="ChEBI" id="CHEBI:43474"/>
        <dbReference type="ChEBI" id="CHEBI:58402"/>
        <dbReference type="ChEBI" id="CHEBI:456216"/>
        <dbReference type="EC" id="3.5.2.9"/>
    </reaction>
</comment>
<dbReference type="AlphaFoldDB" id="A0A2S7IPK7"/>